<dbReference type="Gene3D" id="1.10.1760.20">
    <property type="match status" value="1"/>
</dbReference>
<dbReference type="InterPro" id="IPR024529">
    <property type="entry name" value="ECF_trnsprt_substrate-spec"/>
</dbReference>
<keyword evidence="1" id="KW-1133">Transmembrane helix</keyword>
<feature type="transmembrane region" description="Helical" evidence="1">
    <location>
        <begin position="47"/>
        <end position="71"/>
    </location>
</feature>
<dbReference type="OrthoDB" id="5198189at2"/>
<feature type="transmembrane region" description="Helical" evidence="1">
    <location>
        <begin position="111"/>
        <end position="131"/>
    </location>
</feature>
<dbReference type="AlphaFoldDB" id="A0A398BBY3"/>
<evidence type="ECO:0000313" key="2">
    <source>
        <dbReference type="EMBL" id="RID86348.1"/>
    </source>
</evidence>
<feature type="transmembrane region" description="Helical" evidence="1">
    <location>
        <begin position="17"/>
        <end position="35"/>
    </location>
</feature>
<dbReference type="EMBL" id="QWVT01000013">
    <property type="protein sequence ID" value="RID86348.1"/>
    <property type="molecule type" value="Genomic_DNA"/>
</dbReference>
<keyword evidence="1" id="KW-0472">Membrane</keyword>
<dbReference type="GO" id="GO:0022857">
    <property type="term" value="F:transmembrane transporter activity"/>
    <property type="evidence" value="ECO:0007669"/>
    <property type="project" value="InterPro"/>
</dbReference>
<keyword evidence="1" id="KW-0812">Transmembrane</keyword>
<comment type="caution">
    <text evidence="2">The sequence shown here is derived from an EMBL/GenBank/DDBJ whole genome shotgun (WGS) entry which is preliminary data.</text>
</comment>
<proteinExistence type="predicted"/>
<reference evidence="2 3" key="1">
    <citation type="submission" date="2018-08" db="EMBL/GenBank/DDBJ databases">
        <title>Bacillus jemisoniae sp. nov., Bacillus chryseoplanitiae sp. nov., Bacillus resnikiae sp. nov., and Bacillus frankliniae sp. nov., isolated from Viking spacecraft and associated surfaces.</title>
        <authorList>
            <person name="Seuylemezian A."/>
            <person name="Vaishampayan P."/>
        </authorList>
    </citation>
    <scope>NUCLEOTIDE SEQUENCE [LARGE SCALE GENOMIC DNA]</scope>
    <source>
        <strain evidence="2 3">JJ-247</strain>
    </source>
</reference>
<feature type="transmembrane region" description="Helical" evidence="1">
    <location>
        <begin position="151"/>
        <end position="172"/>
    </location>
</feature>
<evidence type="ECO:0000256" key="1">
    <source>
        <dbReference type="SAM" id="Phobius"/>
    </source>
</evidence>
<protein>
    <submittedName>
        <fullName evidence="2">ECF transporter S component</fullName>
    </submittedName>
</protein>
<dbReference type="RefSeq" id="WP_119112254.1">
    <property type="nucleotide sequence ID" value="NZ_CBCSEO010000004.1"/>
</dbReference>
<accession>A0A398BBY3</accession>
<evidence type="ECO:0000313" key="3">
    <source>
        <dbReference type="Proteomes" id="UP000265816"/>
    </source>
</evidence>
<dbReference type="Proteomes" id="UP000265816">
    <property type="component" value="Unassembled WGS sequence"/>
</dbReference>
<feature type="transmembrane region" description="Helical" evidence="1">
    <location>
        <begin position="77"/>
        <end position="99"/>
    </location>
</feature>
<sequence length="187" mass="20411">MTFHNKFSSIPVSNTKSIVLIGMLTALSVAGRIFMAPIPNVSPTTSILIITTILLGVKYGIIQAVLTMVVSNLILGMGIWTMPQIVSLSVIALVTGILIRPLFSKIPFWAMALYTGMAGLLYGFVISLAQIPLYGFKYFVSYYLAGLSFDMMHAAGNIGFYIVLAPILFPLLDKLLVRYVSGMKLNH</sequence>
<dbReference type="Pfam" id="PF12822">
    <property type="entry name" value="ECF_trnsprt"/>
    <property type="match status" value="1"/>
</dbReference>
<organism evidence="2 3">
    <name type="scientific">Mesobacillus zeae</name>
    <dbReference type="NCBI Taxonomy" id="1917180"/>
    <lineage>
        <taxon>Bacteria</taxon>
        <taxon>Bacillati</taxon>
        <taxon>Bacillota</taxon>
        <taxon>Bacilli</taxon>
        <taxon>Bacillales</taxon>
        <taxon>Bacillaceae</taxon>
        <taxon>Mesobacillus</taxon>
    </lineage>
</organism>
<gene>
    <name evidence="2" type="ORF">D1970_07425</name>
</gene>
<keyword evidence="3" id="KW-1185">Reference proteome</keyword>
<name>A0A398BBY3_9BACI</name>